<feature type="compositionally biased region" description="Basic and acidic residues" evidence="10">
    <location>
        <begin position="851"/>
        <end position="860"/>
    </location>
</feature>
<dbReference type="InterPro" id="IPR013587">
    <property type="entry name" value="Nitrate/nitrite_sensing"/>
</dbReference>
<dbReference type="GO" id="GO:0005886">
    <property type="term" value="C:plasma membrane"/>
    <property type="evidence" value="ECO:0007669"/>
    <property type="project" value="TreeGrafter"/>
</dbReference>
<evidence type="ECO:0000256" key="2">
    <source>
        <dbReference type="ARBA" id="ARBA00004370"/>
    </source>
</evidence>
<dbReference type="SUPFAM" id="SSF55874">
    <property type="entry name" value="ATPase domain of HSP90 chaperone/DNA topoisomerase II/histidine kinase"/>
    <property type="match status" value="1"/>
</dbReference>
<dbReference type="InterPro" id="IPR036890">
    <property type="entry name" value="HATPase_C_sf"/>
</dbReference>
<organism evidence="14 15">
    <name type="scientific">Dactylosporangium sucinum</name>
    <dbReference type="NCBI Taxonomy" id="1424081"/>
    <lineage>
        <taxon>Bacteria</taxon>
        <taxon>Bacillati</taxon>
        <taxon>Actinomycetota</taxon>
        <taxon>Actinomycetes</taxon>
        <taxon>Micromonosporales</taxon>
        <taxon>Micromonosporaceae</taxon>
        <taxon>Dactylosporangium</taxon>
    </lineage>
</organism>
<keyword evidence="4" id="KW-0597">Phosphoprotein</keyword>
<accession>A0A917WXR3</accession>
<dbReference type="Gene3D" id="3.30.565.10">
    <property type="entry name" value="Histidine kinase-like ATPase, C-terminal domain"/>
    <property type="match status" value="1"/>
</dbReference>
<comment type="caution">
    <text evidence="14">The sequence shown here is derived from an EMBL/GenBank/DDBJ whole genome shotgun (WGS) entry which is preliminary data.</text>
</comment>
<gene>
    <name evidence="14" type="ORF">GCM10007977_043920</name>
</gene>
<dbReference type="EC" id="2.7.13.3" evidence="3"/>
<evidence type="ECO:0000256" key="9">
    <source>
        <dbReference type="ARBA" id="ARBA00023012"/>
    </source>
</evidence>
<dbReference type="Pfam" id="PF00672">
    <property type="entry name" value="HAMP"/>
    <property type="match status" value="1"/>
</dbReference>
<keyword evidence="7 14" id="KW-0418">Kinase</keyword>
<dbReference type="PANTHER" id="PTHR45436">
    <property type="entry name" value="SENSOR HISTIDINE KINASE YKOH"/>
    <property type="match status" value="1"/>
</dbReference>
<evidence type="ECO:0000256" key="1">
    <source>
        <dbReference type="ARBA" id="ARBA00000085"/>
    </source>
</evidence>
<dbReference type="SMART" id="SM00304">
    <property type="entry name" value="HAMP"/>
    <property type="match status" value="1"/>
</dbReference>
<comment type="catalytic activity">
    <reaction evidence="1">
        <text>ATP + protein L-histidine = ADP + protein N-phospho-L-histidine.</text>
        <dbReference type="EC" id="2.7.13.3"/>
    </reaction>
</comment>
<dbReference type="GO" id="GO:0000160">
    <property type="term" value="P:phosphorelay signal transduction system"/>
    <property type="evidence" value="ECO:0007669"/>
    <property type="project" value="UniProtKB-KW"/>
</dbReference>
<dbReference type="GO" id="GO:0004673">
    <property type="term" value="F:protein histidine kinase activity"/>
    <property type="evidence" value="ECO:0007669"/>
    <property type="project" value="UniProtKB-EC"/>
</dbReference>
<evidence type="ECO:0000256" key="5">
    <source>
        <dbReference type="ARBA" id="ARBA00022679"/>
    </source>
</evidence>
<evidence type="ECO:0000259" key="13">
    <source>
        <dbReference type="PROSITE" id="PS50885"/>
    </source>
</evidence>
<keyword evidence="15" id="KW-1185">Reference proteome</keyword>
<evidence type="ECO:0000256" key="6">
    <source>
        <dbReference type="ARBA" id="ARBA00022692"/>
    </source>
</evidence>
<sequence>MLNDLGVRQKLNLLLFLPLFAVVCTIIPFTVERVDDARAAAVTAHLARLAREVGGLVQDLQQERAIALAYLVLPSTDRSAVVIQQQLVDDAVARMRADGPEPDIGQALDRVGELDQQRQQVLSGTASTVTVYHAYRDAIQALLDALHLAARDGVDAVGLRQLFTLDALLRTNHVASDVAAGLVIAAADRGTGAPLLAAALTAERQQRDRFRQLATGQQSALLDIVEQGPSGQRVAGITARLSSTGIADVAEDVPTALGVANAYGRLRQIVEDRIASDIASAADVRERNGRSAALGVGSGAVLVLALVISLSIRVSRSIASPLRRLSRAAGAVADIASAELVRVDDADESVPRPTRLAAVNVRGQDEIGELAAAINRVQATAALLLERQVSTQRNVAIMFANIARRTQSLVTRQLSLIDDMERNEQDAMLLEKLYRLDHLTTRLRRSADSLLVVSGNRDEELVVPTPLVTVIRAAAGEIEGFRAVRLGRVCDIVIAADLVADLRLLLAELLENATAFSPPGAFVEVSAELGDGCRITVADYGIGMPLARMQEENRRIVERPRLDVAPTEVLGLFVVGRLARRHGLTVRLDPTPGQGVTATVLIPSRMYAVPRQPPAHVAAAPAVAPVAALLPGPTRPTPAGSAFSWFDGSGRLNGHPAAAAPAPAVSDRPTAPLTAPAAVNGADHDRSRNGLTRRTPGLYMTAFETRPANPAPAGLRDAEAEAAQLTAFMQGTERAAVDGQHLAPPVLPQVAPHPPIRGVAAVSQEPRATEPRPTEAGPAVDPQKGPHGLTRRTPGAHLFASARPNPSATTSSRAPANMRPSGPHRDPEAERAALDGFVEGLARATNSLNTHDPHNGKRQR</sequence>
<keyword evidence="5" id="KW-0808">Transferase</keyword>
<dbReference type="AlphaFoldDB" id="A0A917WXR3"/>
<reference evidence="14" key="2">
    <citation type="submission" date="2020-09" db="EMBL/GenBank/DDBJ databases">
        <authorList>
            <person name="Sun Q."/>
            <person name="Ohkuma M."/>
        </authorList>
    </citation>
    <scope>NUCLEOTIDE SEQUENCE</scope>
    <source>
        <strain evidence="14">JCM 19831</strain>
    </source>
</reference>
<dbReference type="Proteomes" id="UP000642070">
    <property type="component" value="Unassembled WGS sequence"/>
</dbReference>
<proteinExistence type="predicted"/>
<feature type="transmembrane region" description="Helical" evidence="11">
    <location>
        <begin position="12"/>
        <end position="31"/>
    </location>
</feature>
<dbReference type="Pfam" id="PF02518">
    <property type="entry name" value="HATPase_c"/>
    <property type="match status" value="1"/>
</dbReference>
<keyword evidence="9" id="KW-0902">Two-component regulatory system</keyword>
<feature type="domain" description="HAMP" evidence="13">
    <location>
        <begin position="316"/>
        <end position="386"/>
    </location>
</feature>
<evidence type="ECO:0000256" key="10">
    <source>
        <dbReference type="SAM" id="MobiDB-lite"/>
    </source>
</evidence>
<dbReference type="EMBL" id="BMPI01000020">
    <property type="protein sequence ID" value="GGM37644.1"/>
    <property type="molecule type" value="Genomic_DNA"/>
</dbReference>
<name>A0A917WXR3_9ACTN</name>
<protein>
    <recommendedName>
        <fullName evidence="3">histidine kinase</fullName>
        <ecNumber evidence="3">2.7.13.3</ecNumber>
    </recommendedName>
</protein>
<keyword evidence="6 11" id="KW-0812">Transmembrane</keyword>
<dbReference type="PROSITE" id="PS50885">
    <property type="entry name" value="HAMP"/>
    <property type="match status" value="1"/>
</dbReference>
<keyword evidence="11" id="KW-0472">Membrane</keyword>
<evidence type="ECO:0000256" key="3">
    <source>
        <dbReference type="ARBA" id="ARBA00012438"/>
    </source>
</evidence>
<evidence type="ECO:0000256" key="7">
    <source>
        <dbReference type="ARBA" id="ARBA00022777"/>
    </source>
</evidence>
<dbReference type="Gene3D" id="6.10.340.10">
    <property type="match status" value="1"/>
</dbReference>
<evidence type="ECO:0000313" key="15">
    <source>
        <dbReference type="Proteomes" id="UP000642070"/>
    </source>
</evidence>
<dbReference type="InterPro" id="IPR005467">
    <property type="entry name" value="His_kinase_dom"/>
</dbReference>
<feature type="compositionally biased region" description="Basic and acidic residues" evidence="10">
    <location>
        <begin position="823"/>
        <end position="833"/>
    </location>
</feature>
<feature type="compositionally biased region" description="Polar residues" evidence="10">
    <location>
        <begin position="804"/>
        <end position="814"/>
    </location>
</feature>
<evidence type="ECO:0000256" key="8">
    <source>
        <dbReference type="ARBA" id="ARBA00022989"/>
    </source>
</evidence>
<keyword evidence="8 11" id="KW-1133">Transmembrane helix</keyword>
<dbReference type="CDD" id="cd06225">
    <property type="entry name" value="HAMP"/>
    <property type="match status" value="1"/>
</dbReference>
<dbReference type="InterPro" id="IPR050428">
    <property type="entry name" value="TCS_sensor_his_kinase"/>
</dbReference>
<dbReference type="InterPro" id="IPR003660">
    <property type="entry name" value="HAMP_dom"/>
</dbReference>
<feature type="domain" description="Histidine kinase" evidence="12">
    <location>
        <begin position="502"/>
        <end position="606"/>
    </location>
</feature>
<evidence type="ECO:0000256" key="4">
    <source>
        <dbReference type="ARBA" id="ARBA00022553"/>
    </source>
</evidence>
<dbReference type="PROSITE" id="PS50109">
    <property type="entry name" value="HIS_KIN"/>
    <property type="match status" value="1"/>
</dbReference>
<dbReference type="RefSeq" id="WP_190251766.1">
    <property type="nucleotide sequence ID" value="NZ_BMPI01000020.1"/>
</dbReference>
<dbReference type="PANTHER" id="PTHR45436:SF5">
    <property type="entry name" value="SENSOR HISTIDINE KINASE TRCS"/>
    <property type="match status" value="1"/>
</dbReference>
<evidence type="ECO:0000259" key="12">
    <source>
        <dbReference type="PROSITE" id="PS50109"/>
    </source>
</evidence>
<comment type="subcellular location">
    <subcellularLocation>
        <location evidence="2">Membrane</location>
    </subcellularLocation>
</comment>
<reference evidence="14" key="1">
    <citation type="journal article" date="2014" name="Int. J. Syst. Evol. Microbiol.">
        <title>Complete genome sequence of Corynebacterium casei LMG S-19264T (=DSM 44701T), isolated from a smear-ripened cheese.</title>
        <authorList>
            <consortium name="US DOE Joint Genome Institute (JGI-PGF)"/>
            <person name="Walter F."/>
            <person name="Albersmeier A."/>
            <person name="Kalinowski J."/>
            <person name="Ruckert C."/>
        </authorList>
    </citation>
    <scope>NUCLEOTIDE SEQUENCE</scope>
    <source>
        <strain evidence="14">JCM 19831</strain>
    </source>
</reference>
<feature type="region of interest" description="Disordered" evidence="10">
    <location>
        <begin position="762"/>
        <end position="860"/>
    </location>
</feature>
<evidence type="ECO:0000256" key="11">
    <source>
        <dbReference type="SAM" id="Phobius"/>
    </source>
</evidence>
<evidence type="ECO:0000313" key="14">
    <source>
        <dbReference type="EMBL" id="GGM37644.1"/>
    </source>
</evidence>
<dbReference type="InterPro" id="IPR003594">
    <property type="entry name" value="HATPase_dom"/>
</dbReference>
<dbReference type="SMART" id="SM00387">
    <property type="entry name" value="HATPase_c"/>
    <property type="match status" value="1"/>
</dbReference>
<dbReference type="Pfam" id="PF08376">
    <property type="entry name" value="NIT"/>
    <property type="match status" value="1"/>
</dbReference>